<keyword evidence="2" id="KW-0677">Repeat</keyword>
<dbReference type="Gene3D" id="3.80.10.10">
    <property type="entry name" value="Ribonuclease Inhibitor"/>
    <property type="match status" value="1"/>
</dbReference>
<reference evidence="3" key="2">
    <citation type="submission" date="2025-09" db="UniProtKB">
        <authorList>
            <consortium name="Ensembl"/>
        </authorList>
    </citation>
    <scope>IDENTIFICATION</scope>
</reference>
<keyword evidence="4" id="KW-1185">Reference proteome</keyword>
<dbReference type="PANTHER" id="PTHR48051">
    <property type="match status" value="1"/>
</dbReference>
<dbReference type="PANTHER" id="PTHR48051:SF42">
    <property type="entry name" value="LEUCINE-RICH REPEAT-CONTAINING PROTEIN 18-LIKE"/>
    <property type="match status" value="1"/>
</dbReference>
<dbReference type="STRING" id="37293.ENSANAP00000041714"/>
<dbReference type="GeneTree" id="ENSGT00390000017385"/>
<dbReference type="PRINTS" id="PR00019">
    <property type="entry name" value="LEURICHRPT"/>
</dbReference>
<keyword evidence="1" id="KW-0433">Leucine-rich repeat</keyword>
<dbReference type="Ensembl" id="ENSANAT00000059829.1">
    <property type="protein sequence ID" value="ENSANAP00000041714.1"/>
    <property type="gene ID" value="ENSANAG00000038143.1"/>
</dbReference>
<accession>A0A2K5F8I8</accession>
<dbReference type="Pfam" id="PF13855">
    <property type="entry name" value="LRR_8"/>
    <property type="match status" value="1"/>
</dbReference>
<dbReference type="OMA" id="HHHEILQ"/>
<dbReference type="AlphaFoldDB" id="A0A2K5F8I8"/>
<protein>
    <recommendedName>
        <fullName evidence="5">Leucine rich repeat containing 59</fullName>
    </recommendedName>
</protein>
<dbReference type="Proteomes" id="UP000233020">
    <property type="component" value="Unplaced"/>
</dbReference>
<evidence type="ECO:0000313" key="4">
    <source>
        <dbReference type="Proteomes" id="UP000233020"/>
    </source>
</evidence>
<name>A0A2K5F8I8_AOTNA</name>
<dbReference type="SUPFAM" id="SSF52058">
    <property type="entry name" value="L domain-like"/>
    <property type="match status" value="1"/>
</dbReference>
<evidence type="ECO:0000256" key="2">
    <source>
        <dbReference type="ARBA" id="ARBA00022737"/>
    </source>
</evidence>
<evidence type="ECO:0008006" key="5">
    <source>
        <dbReference type="Google" id="ProtNLM"/>
    </source>
</evidence>
<dbReference type="InterPro" id="IPR050216">
    <property type="entry name" value="LRR_domain-containing"/>
</dbReference>
<dbReference type="GO" id="GO:0005737">
    <property type="term" value="C:cytoplasm"/>
    <property type="evidence" value="ECO:0007669"/>
    <property type="project" value="TreeGrafter"/>
</dbReference>
<evidence type="ECO:0000313" key="3">
    <source>
        <dbReference type="Ensembl" id="ENSANAP00000041714.1"/>
    </source>
</evidence>
<dbReference type="SMART" id="SM00369">
    <property type="entry name" value="LRR_TYP"/>
    <property type="match status" value="2"/>
</dbReference>
<reference evidence="3" key="1">
    <citation type="submission" date="2025-08" db="UniProtKB">
        <authorList>
            <consortium name="Ensembl"/>
        </authorList>
    </citation>
    <scope>IDENTIFICATION</scope>
</reference>
<evidence type="ECO:0000256" key="1">
    <source>
        <dbReference type="ARBA" id="ARBA00022614"/>
    </source>
</evidence>
<proteinExistence type="predicted"/>
<organism evidence="3 4">
    <name type="scientific">Aotus nancymaae</name>
    <name type="common">Ma's night monkey</name>
    <dbReference type="NCBI Taxonomy" id="37293"/>
    <lineage>
        <taxon>Eukaryota</taxon>
        <taxon>Metazoa</taxon>
        <taxon>Chordata</taxon>
        <taxon>Craniata</taxon>
        <taxon>Vertebrata</taxon>
        <taxon>Euteleostomi</taxon>
        <taxon>Mammalia</taxon>
        <taxon>Eutheria</taxon>
        <taxon>Euarchontoglires</taxon>
        <taxon>Primates</taxon>
        <taxon>Haplorrhini</taxon>
        <taxon>Platyrrhini</taxon>
        <taxon>Aotidae</taxon>
        <taxon>Aotus</taxon>
    </lineage>
</organism>
<sequence>MTKAGSKGGNLHDKLDCKELDLSLRDLYELPVKELAALPKATIFYLSYSKLTTLLSGICGLIHLVKLDLSKNKLQQLPADFSRLVNLQHLDLLNNRLVILSVSFAQLENLKWLDLKVKPLNPVLAKMAGDCLDEKQCKEPVACRVTELLQQPLCTSVNTIYDKAVPGLHHHEILQWVFQTDSAWTSIKWQQSRLLASILEH</sequence>
<dbReference type="InterPro" id="IPR001611">
    <property type="entry name" value="Leu-rich_rpt"/>
</dbReference>
<dbReference type="InterPro" id="IPR003591">
    <property type="entry name" value="Leu-rich_rpt_typical-subtyp"/>
</dbReference>
<dbReference type="InterPro" id="IPR032675">
    <property type="entry name" value="LRR_dom_sf"/>
</dbReference>